<dbReference type="Pfam" id="PF19775">
    <property type="entry name" value="DUF6261"/>
    <property type="match status" value="1"/>
</dbReference>
<dbReference type="RefSeq" id="WP_200393051.1">
    <property type="nucleotide sequence ID" value="NZ_JAENIO010000066.1"/>
</dbReference>
<dbReference type="InterPro" id="IPR046228">
    <property type="entry name" value="DUF6261"/>
</dbReference>
<reference evidence="2" key="1">
    <citation type="submission" date="2021-01" db="EMBL/GenBank/DDBJ databases">
        <title>Modified the classification status of verrucomicrobia.</title>
        <authorList>
            <person name="Feng X."/>
        </authorList>
    </citation>
    <scope>NUCLEOTIDE SEQUENCE</scope>
    <source>
        <strain evidence="2">KCTC 12986</strain>
    </source>
</reference>
<feature type="compositionally biased region" description="Acidic residues" evidence="1">
    <location>
        <begin position="234"/>
        <end position="247"/>
    </location>
</feature>
<evidence type="ECO:0000313" key="2">
    <source>
        <dbReference type="EMBL" id="MBK1835615.1"/>
    </source>
</evidence>
<dbReference type="EMBL" id="JAENIO010000066">
    <property type="protein sequence ID" value="MBK1835615.1"/>
    <property type="molecule type" value="Genomic_DNA"/>
</dbReference>
<proteinExistence type="predicted"/>
<dbReference type="Proteomes" id="UP000604083">
    <property type="component" value="Unassembled WGS sequence"/>
</dbReference>
<accession>A0A934RRH3</accession>
<name>A0A934RRH3_9BACT</name>
<dbReference type="AlphaFoldDB" id="A0A934RRH3"/>
<sequence>MILSPNFPRYRAAELIQFTRNVVEIVDANDAPTLNLQTQRDALASRLEALAAEFRPVLASEVTAELVALDERRDRAISGISNLVRAYLNHYDSSRVAAANRLLEDLERHGPMVGRLRYQLETGVLATITTDWLSKDPLLDAVQDLDLEDWVLELKAANDEFDDKYVQRARETAGDPSQIAALRDETVEAWRTLVAHLTAHATLTPSAAYDALGDELNSLITNYNEAVQARENGGEEEGEPGEEPAPE</sequence>
<keyword evidence="3" id="KW-1185">Reference proteome</keyword>
<evidence type="ECO:0000256" key="1">
    <source>
        <dbReference type="SAM" id="MobiDB-lite"/>
    </source>
</evidence>
<protein>
    <submittedName>
        <fullName evidence="2">Uncharacterized protein</fullName>
    </submittedName>
</protein>
<comment type="caution">
    <text evidence="2">The sequence shown here is derived from an EMBL/GenBank/DDBJ whole genome shotgun (WGS) entry which is preliminary data.</text>
</comment>
<organism evidence="2 3">
    <name type="scientific">Roseibacillus ishigakijimensis</name>
    <dbReference type="NCBI Taxonomy" id="454146"/>
    <lineage>
        <taxon>Bacteria</taxon>
        <taxon>Pseudomonadati</taxon>
        <taxon>Verrucomicrobiota</taxon>
        <taxon>Verrucomicrobiia</taxon>
        <taxon>Verrucomicrobiales</taxon>
        <taxon>Verrucomicrobiaceae</taxon>
        <taxon>Roseibacillus</taxon>
    </lineage>
</organism>
<evidence type="ECO:0000313" key="3">
    <source>
        <dbReference type="Proteomes" id="UP000604083"/>
    </source>
</evidence>
<gene>
    <name evidence="2" type="ORF">JIN78_16220</name>
</gene>
<feature type="region of interest" description="Disordered" evidence="1">
    <location>
        <begin position="226"/>
        <end position="247"/>
    </location>
</feature>